<feature type="domain" description="Reverse transcriptase" evidence="1">
    <location>
        <begin position="150"/>
        <end position="398"/>
    </location>
</feature>
<keyword evidence="3" id="KW-1185">Reference proteome</keyword>
<dbReference type="EMBL" id="CAUEEQ010045671">
    <property type="protein sequence ID" value="CAJ0958429.1"/>
    <property type="molecule type" value="Genomic_DNA"/>
</dbReference>
<dbReference type="InterPro" id="IPR058912">
    <property type="entry name" value="HTH_animal"/>
</dbReference>
<dbReference type="PROSITE" id="PS50878">
    <property type="entry name" value="RT_POL"/>
    <property type="match status" value="1"/>
</dbReference>
<comment type="caution">
    <text evidence="2">The sequence shown here is derived from an EMBL/GenBank/DDBJ whole genome shotgun (WGS) entry which is preliminary data.</text>
</comment>
<sequence>MEWTEQDLEIMTTLEELSGEQEENANMGKFLPPKPKKFPPLNLYPNIDLYVKLVSKEFGEIPSKVVKDNLSADQRKALKELKGMRDIIIKPADKGGNIFIQSTKMHEKEAFRQLRDTSCYRRLTFNPTLTFQGELHDILEKAYQEGVITKELRSNLIPMYPKLACIYFTPKIHKNMTTPPGRPIVSGNGSLCETIGKYLDSYLKPLVCNLPSYIRDTGDVLGRIDGIPMEDDMWLVSLDVESLYTAIQHHHGILAVESFLQMMDIDRDLIHFLLDLLKFVLEHNYFIFKEIIYVQQRGTAMGAAFAPSYANLFMGSWERQIFFVNPIAYIEKVLFWVRFIDDILMVWQGSEQDLLTFLDILNNNTMNIKLTCKYSQVSLDFLDIQITKGSDGLLETNVFRKDTAVNSLLHASSSHPKSLIEGIPTGQFIRIKRICSNEKKKFPNRRTTCHLDLRTGPIQGIVLREDSTRRRD</sequence>
<evidence type="ECO:0000259" key="1">
    <source>
        <dbReference type="PROSITE" id="PS50878"/>
    </source>
</evidence>
<dbReference type="PANTHER" id="PTHR21301">
    <property type="entry name" value="REVERSE TRANSCRIPTASE"/>
    <property type="match status" value="1"/>
</dbReference>
<protein>
    <recommendedName>
        <fullName evidence="1">Reverse transcriptase domain-containing protein</fullName>
    </recommendedName>
</protein>
<evidence type="ECO:0000313" key="2">
    <source>
        <dbReference type="EMBL" id="CAJ0958429.1"/>
    </source>
</evidence>
<evidence type="ECO:0000313" key="3">
    <source>
        <dbReference type="Proteomes" id="UP001176940"/>
    </source>
</evidence>
<organism evidence="2 3">
    <name type="scientific">Ranitomeya imitator</name>
    <name type="common">mimic poison frog</name>
    <dbReference type="NCBI Taxonomy" id="111125"/>
    <lineage>
        <taxon>Eukaryota</taxon>
        <taxon>Metazoa</taxon>
        <taxon>Chordata</taxon>
        <taxon>Craniata</taxon>
        <taxon>Vertebrata</taxon>
        <taxon>Euteleostomi</taxon>
        <taxon>Amphibia</taxon>
        <taxon>Batrachia</taxon>
        <taxon>Anura</taxon>
        <taxon>Neobatrachia</taxon>
        <taxon>Hyloidea</taxon>
        <taxon>Dendrobatidae</taxon>
        <taxon>Dendrobatinae</taxon>
        <taxon>Ranitomeya</taxon>
    </lineage>
</organism>
<dbReference type="InterPro" id="IPR000477">
    <property type="entry name" value="RT_dom"/>
</dbReference>
<dbReference type="Pfam" id="PF00078">
    <property type="entry name" value="RVT_1"/>
    <property type="match status" value="1"/>
</dbReference>
<name>A0ABN9MBD6_9NEOB</name>
<dbReference type="Proteomes" id="UP001176940">
    <property type="component" value="Unassembled WGS sequence"/>
</dbReference>
<dbReference type="PANTHER" id="PTHR21301:SF10">
    <property type="entry name" value="REVERSE TRANSCRIPTASE DOMAIN-CONTAINING PROTEIN"/>
    <property type="match status" value="1"/>
</dbReference>
<dbReference type="Pfam" id="PF26215">
    <property type="entry name" value="HTH_animal"/>
    <property type="match status" value="1"/>
</dbReference>
<gene>
    <name evidence="2" type="ORF">RIMI_LOCUS16382815</name>
</gene>
<proteinExistence type="predicted"/>
<reference evidence="2" key="1">
    <citation type="submission" date="2023-07" db="EMBL/GenBank/DDBJ databases">
        <authorList>
            <person name="Stuckert A."/>
        </authorList>
    </citation>
    <scope>NUCLEOTIDE SEQUENCE</scope>
</reference>
<accession>A0ABN9MBD6</accession>